<sequence length="64" mass="7697">MRHRQYISDFDRNLPRAVNFATTIDIGYQEFTFMTLLSPLYVHLYCTCSCYFSRLWQETCTQSL</sequence>
<protein>
    <submittedName>
        <fullName evidence="1">Uncharacterized protein</fullName>
    </submittedName>
</protein>
<reference evidence="1" key="1">
    <citation type="submission" date="2014-12" db="EMBL/GenBank/DDBJ databases">
        <title>Insight into the proteome of Arion vulgaris.</title>
        <authorList>
            <person name="Aradska J."/>
            <person name="Bulat T."/>
            <person name="Smidak R."/>
            <person name="Sarate P."/>
            <person name="Gangsoo J."/>
            <person name="Sialana F."/>
            <person name="Bilban M."/>
            <person name="Lubec G."/>
        </authorList>
    </citation>
    <scope>NUCLEOTIDE SEQUENCE</scope>
    <source>
        <tissue evidence="1">Skin</tissue>
    </source>
</reference>
<proteinExistence type="predicted"/>
<accession>A0A0B6ZWK1</accession>
<dbReference type="EMBL" id="HACG01025882">
    <property type="protein sequence ID" value="CEK72747.1"/>
    <property type="molecule type" value="Transcribed_RNA"/>
</dbReference>
<name>A0A0B6ZWK1_9EUPU</name>
<organism evidence="1">
    <name type="scientific">Arion vulgaris</name>
    <dbReference type="NCBI Taxonomy" id="1028688"/>
    <lineage>
        <taxon>Eukaryota</taxon>
        <taxon>Metazoa</taxon>
        <taxon>Spiralia</taxon>
        <taxon>Lophotrochozoa</taxon>
        <taxon>Mollusca</taxon>
        <taxon>Gastropoda</taxon>
        <taxon>Heterobranchia</taxon>
        <taxon>Euthyneura</taxon>
        <taxon>Panpulmonata</taxon>
        <taxon>Eupulmonata</taxon>
        <taxon>Stylommatophora</taxon>
        <taxon>Helicina</taxon>
        <taxon>Arionoidea</taxon>
        <taxon>Arionidae</taxon>
        <taxon>Arion</taxon>
    </lineage>
</organism>
<gene>
    <name evidence="1" type="primary">ORF83768</name>
</gene>
<dbReference type="AlphaFoldDB" id="A0A0B6ZWK1"/>
<evidence type="ECO:0000313" key="1">
    <source>
        <dbReference type="EMBL" id="CEK72747.1"/>
    </source>
</evidence>